<evidence type="ECO:0000256" key="8">
    <source>
        <dbReference type="ARBA" id="ARBA00022692"/>
    </source>
</evidence>
<evidence type="ECO:0000256" key="24">
    <source>
        <dbReference type="SAM" id="Phobius"/>
    </source>
</evidence>
<reference evidence="26" key="1">
    <citation type="submission" date="2021-03" db="EMBL/GenBank/DDBJ databases">
        <authorList>
            <person name="Bekaert M."/>
        </authorList>
    </citation>
    <scope>NUCLEOTIDE SEQUENCE</scope>
</reference>
<dbReference type="Gene3D" id="1.20.5.4820">
    <property type="match status" value="1"/>
</dbReference>
<feature type="transmembrane region" description="Helical" evidence="24">
    <location>
        <begin position="1056"/>
        <end position="1075"/>
    </location>
</feature>
<keyword evidence="9" id="KW-0677">Repeat</keyword>
<keyword evidence="12 24" id="KW-1133">Transmembrane helix</keyword>
<feature type="compositionally biased region" description="Basic and acidic residues" evidence="23">
    <location>
        <begin position="757"/>
        <end position="778"/>
    </location>
</feature>
<keyword evidence="26" id="KW-0328">Glycosyltransferase</keyword>
<evidence type="ECO:0000256" key="22">
    <source>
        <dbReference type="PROSITE-ProRule" id="PRU00782"/>
    </source>
</evidence>
<feature type="transmembrane region" description="Helical" evidence="24">
    <location>
        <begin position="1021"/>
        <end position="1044"/>
    </location>
</feature>
<dbReference type="GO" id="GO:0004674">
    <property type="term" value="F:protein serine/threonine kinase activity"/>
    <property type="evidence" value="ECO:0007669"/>
    <property type="project" value="TreeGrafter"/>
</dbReference>
<feature type="transmembrane region" description="Helical" evidence="24">
    <location>
        <begin position="2083"/>
        <end position="2102"/>
    </location>
</feature>
<dbReference type="InterPro" id="IPR052409">
    <property type="entry name" value="Myosin-III_kinase_activity"/>
</dbReference>
<feature type="transmembrane region" description="Helical" evidence="24">
    <location>
        <begin position="1105"/>
        <end position="1125"/>
    </location>
</feature>
<evidence type="ECO:0000256" key="5">
    <source>
        <dbReference type="ARBA" id="ARBA00022475"/>
    </source>
</evidence>
<comment type="similarity">
    <text evidence="22">Belongs to the TRAFAC class myosin-kinesin ATPase superfamily. Myosin family.</text>
</comment>
<comment type="subcellular location">
    <subcellularLocation>
        <location evidence="3">Cell membrane</location>
        <topology evidence="3">Multi-pass membrane protein</topology>
    </subcellularLocation>
    <subcellularLocation>
        <location evidence="2">Cell projection</location>
    </subcellularLocation>
    <subcellularLocation>
        <location evidence="1">Cytoplasm</location>
        <location evidence="1">Cytoskeleton</location>
    </subcellularLocation>
</comment>
<dbReference type="GO" id="GO:0004100">
    <property type="term" value="F:chitin synthase activity"/>
    <property type="evidence" value="ECO:0007669"/>
    <property type="project" value="UniProtKB-EC"/>
</dbReference>
<keyword evidence="18" id="KW-0206">Cytoskeleton</keyword>
<evidence type="ECO:0000256" key="2">
    <source>
        <dbReference type="ARBA" id="ARBA00004316"/>
    </source>
</evidence>
<feature type="transmembrane region" description="Helical" evidence="24">
    <location>
        <begin position="1163"/>
        <end position="1183"/>
    </location>
</feature>
<dbReference type="Gene3D" id="1.20.120.720">
    <property type="entry name" value="Myosin VI head, motor domain, U50 subdomain"/>
    <property type="match status" value="1"/>
</dbReference>
<evidence type="ECO:0000259" key="25">
    <source>
        <dbReference type="PROSITE" id="PS51456"/>
    </source>
</evidence>
<feature type="transmembrane region" description="Helical" evidence="24">
    <location>
        <begin position="1795"/>
        <end position="1814"/>
    </location>
</feature>
<sequence>MASISKGVEDLSQLERLDEDSIQNVLRDRYAKDEIYTNCGEILIAVNPYKKLSIFDINKHEQYDWKKFEASAPPHIFNVAARAYQRMRETETNQVILVSGESGAGKTESTKLMVKHFVHMCPHGNEDLHDKVVKVNPLLEAFGNAQTIMNENSSRFAKFLELSFEENGQVLGAVVRDYMLEKSRVVNYSFDEGNFHIFYSLFAGVPKDNNLCQLSLKEAKDYKILKNGSQDLLNKTTEYKQMYTDQMSVLQQIGFDGEAEKQNEALEIVNLEHVNTAAKLLNVNPLDLGVALIKTKTDYGGEEIHVLKSLSQANDGRDALAKAIYERLFGWVIRTINDDLNPSKQSSRIAASIGVLDIAGFENLHNNSFEQLCINFVNERLQNFMNESVFKTEKAIYDEDGIPCQDVDFKNNMDIIVVFTKKSVGILSLLDEETKLQQGTDEKFVQKVTSNHADSGIIMKSTTSDPVFGIHHFAGQVLYRCEGFLEKNKDTLNDDLFDCMKGSENPFINDLFTVTKGPTGTISETQFHLRQSRRTTMAFHKSKKAATPRSDDVRKLSRELGRSMKRYGQSRGVVPSYSTKKHNTVISYFRASMDKLLEKMKQAEAHFVRCIKPNNKKMKENFDASRVKEQLLYNGITEVAKIRKQGYPVRKSHSDFYKRYCALHPDFLRKTADYGQGTKSLVEKILPDRFKTEYRIGKHRIFMKEPPYMFLEKFLYIREQSARRSMSTGIYKLWLAKKAAEELKVQQRHEKLAQLQSDMEKEAAEKEIQDRRQAETKRNISASIGSTTSTTLGQSISSTQGSSSSDTSSSGHVQFGNLSRTRKPDGGTKSIPSPSDYSDSHRTEFDINHLTGVKEPYDGPSQSKNRGAGGAGSSTKGKAPPPPTRSPPPRKKHPTEPEKKKESKAKKVKMYITVPDICCCFSYMYTIFTDIDIQSLEDIVWKSCCPKQGFTIIMVTFMECAHSVGLSYLVFKYLGEMHSARGIMVLSATCILPSILKPFFAKDDSTHRGGCRATFKRILGFTADLMAIIAQISVIPVIINNGFLLEIEEPSKDWETVLEVVFCLILCSFSWWENFMDDRAFGSSRSLLQQFVLKIKFDLQESRPIVTAVTSLFKIAVTIAMAYVLRDGRSMDVSAAMSTLTDDRYENVLPEPLYGHYNYIKDYTSIICLTIGSYLAYYISYTICRLRMQVVSFSIAALLSTPVAVGLVVLDCEYHILDPFTKEQLYCQPENATKSYGEQHWYHFLLGLLWLMSAYWIAKYIWFPKQERLAKIDRLFVNPLYCSILLEQHLIMNRRRHNKRIRREFEGEKNLTGEYINFLLSNDDSKHTGTDRSKMKKIPPMIYACATMWHENRLEMVQILKSLYRVDMDQFIRKQAVDLFREQHPEQAEDLDPEDFEYYEFQAHILFDDAFEFDDDEDRVPNAFVKLFMEVMQEAANAIHHKQIKLATPMKIPSPYDKNKIRHRKRWSQVMYMYYLLGYRIIKECQERVLGALADDKISELATWDYNNAPGRVGKSQIFNILDDEVLYRAENTFILALDGDVDFTPKAVRLLVDRMQKNEELGAACGRIHPIGKGPMVWYQKFEYAVAHWLQKSTEHVLGCVLCSPGCFSLFRGSALMDDNIMRKYTIKPTEASHHLMYDQGEDRWLCTLLLQQGYRVDYAAASDAYTRWMPSTIANIMDLLADASNTVSINNNISWLYMFYQGALMVSTLIGPSTVIMMIAGSYLTVFKLDLLTSYAIALTPAFVYTILCFTVKTKYQIMVAEILSAVYSFIMMVVFVGCIITAVRESPFHPSVIFLAAMVFIFLFAAVLHPWEFSCIIYGALYFLCVPSGFLLLVIYSLVNMNIVSWGTREVPKKKTKAEIEEEEKKRKEKEEKKKQGWFSRFMPKFQLQDLKGLMDMTRKEDKSVVLLEQMNKNMEMFMKLQGKSGAVLEEVKVDEIKPRKQRKSVTFASDSDSDEETKEKRTKEDEYIYQKEKKQRNDLKNPKWLELKEFQVGHTMQMNKEELDFWHSFIEKYLEPLEANKDEQKKVAKELAELRNNVAAGFAFINLIWVAINFMFQLRKPAVITFPSATGADDVDEDNIKIDALGLMFVAFFVVILVRDSKDKQKNARDMIRLCEEIVGEPMPDYPSDEEDENSREREREEVLRMKIENNATQGVSENLRESIRNPGIGKSLRNTRVGNIGSTRTRLGETVRDGNFKRVAKTILARTQREVNKSEESGNKLNNLRQRGRGKSRSQQDK</sequence>
<keyword evidence="8 24" id="KW-0812">Transmembrane</keyword>
<feature type="region of interest" description="Disordered" evidence="23">
    <location>
        <begin position="2214"/>
        <end position="2243"/>
    </location>
</feature>
<keyword evidence="19" id="KW-0966">Cell projection</keyword>
<feature type="region of interest" description="Actin-binding" evidence="22">
    <location>
        <begin position="593"/>
        <end position="615"/>
    </location>
</feature>
<feature type="transmembrane region" description="Helical" evidence="24">
    <location>
        <begin position="1241"/>
        <end position="1263"/>
    </location>
</feature>
<dbReference type="GO" id="GO:0030832">
    <property type="term" value="P:regulation of actin filament length"/>
    <property type="evidence" value="ECO:0007669"/>
    <property type="project" value="TreeGrafter"/>
</dbReference>
<evidence type="ECO:0000256" key="12">
    <source>
        <dbReference type="ARBA" id="ARBA00022989"/>
    </source>
</evidence>
<evidence type="ECO:0000313" key="27">
    <source>
        <dbReference type="Proteomes" id="UP000683360"/>
    </source>
</evidence>
<evidence type="ECO:0000256" key="7">
    <source>
        <dbReference type="ARBA" id="ARBA00022679"/>
    </source>
</evidence>
<feature type="transmembrane region" description="Helical" evidence="24">
    <location>
        <begin position="2042"/>
        <end position="2063"/>
    </location>
</feature>
<dbReference type="GO" id="GO:0016459">
    <property type="term" value="C:myosin complex"/>
    <property type="evidence" value="ECO:0007669"/>
    <property type="project" value="UniProtKB-KW"/>
</dbReference>
<dbReference type="PRINTS" id="PR00193">
    <property type="entry name" value="MYOSINHEAVY"/>
</dbReference>
<proteinExistence type="inferred from homology"/>
<feature type="transmembrane region" description="Helical" evidence="24">
    <location>
        <begin position="1275"/>
        <end position="1292"/>
    </location>
</feature>
<evidence type="ECO:0000256" key="4">
    <source>
        <dbReference type="ARBA" id="ARBA00012543"/>
    </source>
</evidence>
<evidence type="ECO:0000256" key="3">
    <source>
        <dbReference type="ARBA" id="ARBA00004651"/>
    </source>
</evidence>
<evidence type="ECO:0000256" key="1">
    <source>
        <dbReference type="ARBA" id="ARBA00004245"/>
    </source>
</evidence>
<keyword evidence="17" id="KW-0325">Glycoprotein</keyword>
<dbReference type="Gene3D" id="3.40.850.10">
    <property type="entry name" value="Kinesin motor domain"/>
    <property type="match status" value="1"/>
</dbReference>
<dbReference type="InterPro" id="IPR036961">
    <property type="entry name" value="Kinesin_motor_dom_sf"/>
</dbReference>
<evidence type="ECO:0000256" key="17">
    <source>
        <dbReference type="ARBA" id="ARBA00023180"/>
    </source>
</evidence>
<dbReference type="GO" id="GO:0005886">
    <property type="term" value="C:plasma membrane"/>
    <property type="evidence" value="ECO:0007669"/>
    <property type="project" value="UniProtKB-SubCell"/>
</dbReference>
<feature type="domain" description="Myosin motor" evidence="25">
    <location>
        <begin position="6"/>
        <end position="716"/>
    </location>
</feature>
<feature type="transmembrane region" description="Helical" evidence="24">
    <location>
        <begin position="1820"/>
        <end position="1842"/>
    </location>
</feature>
<evidence type="ECO:0000256" key="23">
    <source>
        <dbReference type="SAM" id="MobiDB-lite"/>
    </source>
</evidence>
<dbReference type="EMBL" id="CAJPWZ010002261">
    <property type="protein sequence ID" value="CAG2234661.1"/>
    <property type="molecule type" value="Genomic_DNA"/>
</dbReference>
<evidence type="ECO:0000256" key="16">
    <source>
        <dbReference type="ARBA" id="ARBA00023175"/>
    </source>
</evidence>
<keyword evidence="6" id="KW-0963">Cytoplasm</keyword>
<keyword evidence="7 26" id="KW-0808">Transferase</keyword>
<dbReference type="Gene3D" id="1.20.58.530">
    <property type="match status" value="1"/>
</dbReference>
<dbReference type="Gene3D" id="1.10.10.820">
    <property type="match status" value="1"/>
</dbReference>
<dbReference type="Pfam" id="PF00063">
    <property type="entry name" value="Myosin_head"/>
    <property type="match status" value="2"/>
</dbReference>
<comment type="caution">
    <text evidence="26">The sequence shown here is derived from an EMBL/GenBank/DDBJ whole genome shotgun (WGS) entry which is preliminary data.</text>
</comment>
<feature type="compositionally biased region" description="Basic and acidic residues" evidence="23">
    <location>
        <begin position="838"/>
        <end position="847"/>
    </location>
</feature>
<comment type="similarity">
    <text evidence="20">Belongs to the chitin synthase family. Class IV subfamily.</text>
</comment>
<keyword evidence="27" id="KW-1185">Reference proteome</keyword>
<dbReference type="GO" id="GO:0000146">
    <property type="term" value="F:microfilament motor activity"/>
    <property type="evidence" value="ECO:0007669"/>
    <property type="project" value="TreeGrafter"/>
</dbReference>
<dbReference type="EC" id="2.4.1.16" evidence="4"/>
<evidence type="ECO:0000256" key="15">
    <source>
        <dbReference type="ARBA" id="ARBA00023136"/>
    </source>
</evidence>
<keyword evidence="22" id="KW-0009">Actin-binding</keyword>
<name>A0A8S3TXR8_MYTED</name>
<keyword evidence="5" id="KW-1003">Cell membrane</keyword>
<evidence type="ECO:0000256" key="20">
    <source>
        <dbReference type="ARBA" id="ARBA00046329"/>
    </source>
</evidence>
<evidence type="ECO:0000256" key="14">
    <source>
        <dbReference type="ARBA" id="ARBA00023123"/>
    </source>
</evidence>
<dbReference type="InterPro" id="IPR027417">
    <property type="entry name" value="P-loop_NTPase"/>
</dbReference>
<dbReference type="Proteomes" id="UP000683360">
    <property type="component" value="Unassembled WGS sequence"/>
</dbReference>
<feature type="transmembrane region" description="Helical" evidence="24">
    <location>
        <begin position="1190"/>
        <end position="1210"/>
    </location>
</feature>
<dbReference type="GO" id="GO:0003779">
    <property type="term" value="F:actin binding"/>
    <property type="evidence" value="ECO:0007669"/>
    <property type="project" value="UniProtKB-KW"/>
</dbReference>
<accession>A0A8S3TXR8</accession>
<evidence type="ECO:0000256" key="21">
    <source>
        <dbReference type="ARBA" id="ARBA00048014"/>
    </source>
</evidence>
<evidence type="ECO:0000256" key="6">
    <source>
        <dbReference type="ARBA" id="ARBA00022490"/>
    </source>
</evidence>
<evidence type="ECO:0000256" key="10">
    <source>
        <dbReference type="ARBA" id="ARBA00022741"/>
    </source>
</evidence>
<feature type="region of interest" description="Disordered" evidence="23">
    <location>
        <begin position="1946"/>
        <end position="1968"/>
    </location>
</feature>
<dbReference type="PROSITE" id="PS51456">
    <property type="entry name" value="MYOSIN_MOTOR"/>
    <property type="match status" value="1"/>
</dbReference>
<keyword evidence="13" id="KW-0175">Coiled coil</keyword>
<keyword evidence="16 22" id="KW-0505">Motor protein</keyword>
<feature type="binding site" evidence="22">
    <location>
        <begin position="100"/>
        <end position="107"/>
    </location>
    <ligand>
        <name>ATP</name>
        <dbReference type="ChEBI" id="CHEBI:30616"/>
    </ligand>
</feature>
<evidence type="ECO:0000256" key="11">
    <source>
        <dbReference type="ARBA" id="ARBA00022840"/>
    </source>
</evidence>
<comment type="catalytic activity">
    <reaction evidence="21">
        <text>[(1-&gt;4)-N-acetyl-beta-D-glucosaminyl](n) + UDP-N-acetyl-alpha-D-glucosamine = [(1-&gt;4)-N-acetyl-beta-D-glucosaminyl](n+1) + UDP + H(+)</text>
        <dbReference type="Rhea" id="RHEA:16637"/>
        <dbReference type="Rhea" id="RHEA-COMP:9593"/>
        <dbReference type="Rhea" id="RHEA-COMP:9595"/>
        <dbReference type="ChEBI" id="CHEBI:15378"/>
        <dbReference type="ChEBI" id="CHEBI:17029"/>
        <dbReference type="ChEBI" id="CHEBI:57705"/>
        <dbReference type="ChEBI" id="CHEBI:58223"/>
        <dbReference type="EC" id="2.4.1.16"/>
    </reaction>
</comment>
<dbReference type="SUPFAM" id="SSF52540">
    <property type="entry name" value="P-loop containing nucleoside triphosphate hydrolases"/>
    <property type="match status" value="1"/>
</dbReference>
<evidence type="ECO:0000256" key="19">
    <source>
        <dbReference type="ARBA" id="ARBA00023273"/>
    </source>
</evidence>
<evidence type="ECO:0000256" key="18">
    <source>
        <dbReference type="ARBA" id="ARBA00023212"/>
    </source>
</evidence>
<evidence type="ECO:0000313" key="26">
    <source>
        <dbReference type="EMBL" id="CAG2234661.1"/>
    </source>
</evidence>
<dbReference type="FunFam" id="3.90.550.10:FF:000139">
    <property type="entry name" value="Chitin synthase 8"/>
    <property type="match status" value="1"/>
</dbReference>
<dbReference type="GO" id="GO:0042995">
    <property type="term" value="C:cell projection"/>
    <property type="evidence" value="ECO:0007669"/>
    <property type="project" value="UniProtKB-SubCell"/>
</dbReference>
<dbReference type="SUPFAM" id="SSF53448">
    <property type="entry name" value="Nucleotide-diphospho-sugar transferases"/>
    <property type="match status" value="1"/>
</dbReference>
<keyword evidence="11 22" id="KW-0067">ATP-binding</keyword>
<keyword evidence="14 22" id="KW-0518">Myosin</keyword>
<gene>
    <name evidence="26" type="ORF">MEDL_47277</name>
</gene>
<dbReference type="SMART" id="SM00242">
    <property type="entry name" value="MYSc"/>
    <property type="match status" value="1"/>
</dbReference>
<dbReference type="Pfam" id="PF03142">
    <property type="entry name" value="Chitin_synth_2"/>
    <property type="match status" value="1"/>
</dbReference>
<dbReference type="PANTHER" id="PTHR46256">
    <property type="entry name" value="AGAP011099-PA"/>
    <property type="match status" value="1"/>
</dbReference>
<dbReference type="PANTHER" id="PTHR46256:SF3">
    <property type="entry name" value="MYOSIN MOTOR DOMAIN-CONTAINING PROTEIN"/>
    <property type="match status" value="1"/>
</dbReference>
<keyword evidence="10 22" id="KW-0547">Nucleotide-binding</keyword>
<dbReference type="InterPro" id="IPR029044">
    <property type="entry name" value="Nucleotide-diphossugar_trans"/>
</dbReference>
<feature type="region of interest" description="Disordered" evidence="23">
    <location>
        <begin position="757"/>
        <end position="905"/>
    </location>
</feature>
<feature type="transmembrane region" description="Helical" evidence="24">
    <location>
        <begin position="949"/>
        <end position="971"/>
    </location>
</feature>
<evidence type="ECO:0000256" key="13">
    <source>
        <dbReference type="ARBA" id="ARBA00023054"/>
    </source>
</evidence>
<dbReference type="OrthoDB" id="370884at2759"/>
<feature type="transmembrane region" description="Helical" evidence="24">
    <location>
        <begin position="1697"/>
        <end position="1722"/>
    </location>
</feature>
<dbReference type="InterPro" id="IPR001609">
    <property type="entry name" value="Myosin_head_motor_dom-like"/>
</dbReference>
<feature type="compositionally biased region" description="Low complexity" evidence="23">
    <location>
        <begin position="781"/>
        <end position="811"/>
    </location>
</feature>
<organism evidence="26 27">
    <name type="scientific">Mytilus edulis</name>
    <name type="common">Blue mussel</name>
    <dbReference type="NCBI Taxonomy" id="6550"/>
    <lineage>
        <taxon>Eukaryota</taxon>
        <taxon>Metazoa</taxon>
        <taxon>Spiralia</taxon>
        <taxon>Lophotrochozoa</taxon>
        <taxon>Mollusca</taxon>
        <taxon>Bivalvia</taxon>
        <taxon>Autobranchia</taxon>
        <taxon>Pteriomorphia</taxon>
        <taxon>Mytilida</taxon>
        <taxon>Mytiloidea</taxon>
        <taxon>Mytilidae</taxon>
        <taxon>Mytilinae</taxon>
        <taxon>Mytilus</taxon>
    </lineage>
</organism>
<dbReference type="GO" id="GO:0005524">
    <property type="term" value="F:ATP binding"/>
    <property type="evidence" value="ECO:0007669"/>
    <property type="project" value="UniProtKB-UniRule"/>
</dbReference>
<feature type="transmembrane region" description="Helical" evidence="24">
    <location>
        <begin position="1761"/>
        <end position="1783"/>
    </location>
</feature>
<keyword evidence="15 24" id="KW-0472">Membrane</keyword>
<feature type="transmembrane region" description="Helical" evidence="24">
    <location>
        <begin position="1734"/>
        <end position="1755"/>
    </location>
</feature>
<protein>
    <recommendedName>
        <fullName evidence="4">chitin synthase</fullName>
        <ecNumber evidence="4">2.4.1.16</ecNumber>
    </recommendedName>
</protein>
<evidence type="ECO:0000256" key="9">
    <source>
        <dbReference type="ARBA" id="ARBA00022737"/>
    </source>
</evidence>
<feature type="compositionally biased region" description="Basic and acidic residues" evidence="23">
    <location>
        <begin position="2214"/>
        <end position="2223"/>
    </location>
</feature>